<reference evidence="8" key="1">
    <citation type="journal article" date="2021" name="PeerJ">
        <title>Extensive microbial diversity within the chicken gut microbiome revealed by metagenomics and culture.</title>
        <authorList>
            <person name="Gilroy R."/>
            <person name="Ravi A."/>
            <person name="Getino M."/>
            <person name="Pursley I."/>
            <person name="Horton D.L."/>
            <person name="Alikhan N.F."/>
            <person name="Baker D."/>
            <person name="Gharbi K."/>
            <person name="Hall N."/>
            <person name="Watson M."/>
            <person name="Adriaenssens E.M."/>
            <person name="Foster-Nyarko E."/>
            <person name="Jarju S."/>
            <person name="Secka A."/>
            <person name="Antonio M."/>
            <person name="Oren A."/>
            <person name="Chaudhuri R.R."/>
            <person name="La Ragione R."/>
            <person name="Hildebrand F."/>
            <person name="Pallen M.J."/>
        </authorList>
    </citation>
    <scope>NUCLEOTIDE SEQUENCE</scope>
    <source>
        <strain evidence="8">ChiGjej4B4-12881</strain>
    </source>
</reference>
<evidence type="ECO:0000313" key="9">
    <source>
        <dbReference type="Proteomes" id="UP000886780"/>
    </source>
</evidence>
<dbReference type="GO" id="GO:0016740">
    <property type="term" value="F:transferase activity"/>
    <property type="evidence" value="ECO:0007669"/>
    <property type="project" value="UniProtKB-KW"/>
</dbReference>
<dbReference type="Pfam" id="PF03711">
    <property type="entry name" value="OKR_DC_1_C"/>
    <property type="match status" value="1"/>
</dbReference>
<dbReference type="InterPro" id="IPR015421">
    <property type="entry name" value="PyrdxlP-dep_Trfase_major"/>
</dbReference>
<dbReference type="PANTHER" id="PTHR43277:SF4">
    <property type="entry name" value="ARGININE DECARBOXYLASE"/>
    <property type="match status" value="1"/>
</dbReference>
<evidence type="ECO:0000313" key="8">
    <source>
        <dbReference type="EMBL" id="HIX53013.1"/>
    </source>
</evidence>
<evidence type="ECO:0000259" key="6">
    <source>
        <dbReference type="Pfam" id="PF01276"/>
    </source>
</evidence>
<evidence type="ECO:0000256" key="4">
    <source>
        <dbReference type="ARBA" id="ARBA00022898"/>
    </source>
</evidence>
<keyword evidence="4" id="KW-0663">Pyridoxal phosphate</keyword>
<proteinExistence type="inferred from homology"/>
<dbReference type="AlphaFoldDB" id="A0A9D1W5T9"/>
<dbReference type="SUPFAM" id="SSF55904">
    <property type="entry name" value="Ornithine decarboxylase C-terminal domain"/>
    <property type="match status" value="1"/>
</dbReference>
<evidence type="ECO:0000256" key="1">
    <source>
        <dbReference type="ARBA" id="ARBA00001933"/>
    </source>
</evidence>
<dbReference type="InterPro" id="IPR008286">
    <property type="entry name" value="Prn/Lys/Arg_de-COase_C"/>
</dbReference>
<feature type="domain" description="Orn/Lys/Arg decarboxylases family 1 pyridoxal-P attachment site" evidence="6">
    <location>
        <begin position="9"/>
        <end position="302"/>
    </location>
</feature>
<name>A0A9D1W5T9_9FIRM</name>
<organism evidence="8 9">
    <name type="scientific">Candidatus Lachnoclostridium stercoripullorum</name>
    <dbReference type="NCBI Taxonomy" id="2838635"/>
    <lineage>
        <taxon>Bacteria</taxon>
        <taxon>Bacillati</taxon>
        <taxon>Bacillota</taxon>
        <taxon>Clostridia</taxon>
        <taxon>Lachnospirales</taxon>
        <taxon>Lachnospiraceae</taxon>
    </lineage>
</organism>
<comment type="caution">
    <text evidence="8">The sequence shown here is derived from an EMBL/GenBank/DDBJ whole genome shotgun (WGS) entry which is preliminary data.</text>
</comment>
<comment type="similarity">
    <text evidence="2">Belongs to the Orn/Lys/Arg decarboxylase class-I family.</text>
</comment>
<comment type="cofactor">
    <cofactor evidence="1">
        <name>pyridoxal 5'-phosphate</name>
        <dbReference type="ChEBI" id="CHEBI:597326"/>
    </cofactor>
</comment>
<dbReference type="InterPro" id="IPR052357">
    <property type="entry name" value="Orn_Lys_Arg_decarboxylase-I"/>
</dbReference>
<dbReference type="Proteomes" id="UP000886780">
    <property type="component" value="Unassembled WGS sequence"/>
</dbReference>
<feature type="domain" description="Orn/Lys/Arg decarboxylase C-terminal" evidence="7">
    <location>
        <begin position="413"/>
        <end position="450"/>
    </location>
</feature>
<dbReference type="Gene3D" id="3.90.100.10">
    <property type="entry name" value="Orn/Lys/Arg decarboxylase, C-terminal domain"/>
    <property type="match status" value="1"/>
</dbReference>
<dbReference type="InterPro" id="IPR015424">
    <property type="entry name" value="PyrdxlP-dep_Trfase"/>
</dbReference>
<dbReference type="Gene3D" id="3.40.640.10">
    <property type="entry name" value="Type I PLP-dependent aspartate aminotransferase-like (Major domain)"/>
    <property type="match status" value="1"/>
</dbReference>
<dbReference type="SUPFAM" id="SSF53383">
    <property type="entry name" value="PLP-dependent transferases"/>
    <property type="match status" value="1"/>
</dbReference>
<dbReference type="PANTHER" id="PTHR43277">
    <property type="entry name" value="ARGININE DECARBOXYLASE"/>
    <property type="match status" value="1"/>
</dbReference>
<reference evidence="8" key="2">
    <citation type="submission" date="2021-04" db="EMBL/GenBank/DDBJ databases">
        <authorList>
            <person name="Gilroy R."/>
        </authorList>
    </citation>
    <scope>NUCLEOTIDE SEQUENCE</scope>
    <source>
        <strain evidence="8">ChiGjej4B4-12881</strain>
    </source>
</reference>
<evidence type="ECO:0000256" key="5">
    <source>
        <dbReference type="ARBA" id="ARBA00023239"/>
    </source>
</evidence>
<keyword evidence="3" id="KW-0210">Decarboxylase</keyword>
<dbReference type="InterPro" id="IPR036633">
    <property type="entry name" value="Prn/Lys/Arg_de-COase_C_sf"/>
</dbReference>
<dbReference type="EMBL" id="DXEU01000172">
    <property type="protein sequence ID" value="HIX53013.1"/>
    <property type="molecule type" value="Genomic_DNA"/>
</dbReference>
<gene>
    <name evidence="8" type="ORF">IAA28_09435</name>
</gene>
<dbReference type="InterPro" id="IPR000310">
    <property type="entry name" value="Orn/Lys/Arg_deCO2ase_major_dom"/>
</dbReference>
<dbReference type="Pfam" id="PF01276">
    <property type="entry name" value="OKR_DC_1"/>
    <property type="match status" value="1"/>
</dbReference>
<sequence length="485" mass="55182">MKEEERLIYRLKEYSKSDYYPFHMPGHKRNRELGREYENPFSVDITEIHGFDNLHHPEGIIKESMEWAASVYGADRTYYLVNGSSCGILSAICGTTGCGGTILMSRNCHKAAYNGVFLNHLKVDYVYPQIIGNLGIQGGILPEDVDRILADNKEIESVLIVSPTYDGIVSDVEEIARVVHRHGKPLIVDEAHGAHFPFCDQFPKSALELGADVVVQSLHKTLPCFTQTAVLHIKGDRVKAEEIERYLRIYQSSSPSYVFLAGIENCIFHMDREGRQRMERFYENVCRMRTNLKRMHRLYLLDREWIGSYGVFDMDMSKIVVSVEKTDLTGADLDRILRERYHLELEMCCADHVVAITSLGDREEGFRRLEEALLELDGQLNDRDEDPELESNLEWSSRVTSRPEVEMTIFEGIMAQKESVPVEEGVGRIAGEFVFIYPPGIPIVAPGEMLLPSLVHTIEEYQEMGLSVQGLKDLSGKTIQVVKRL</sequence>
<evidence type="ECO:0000256" key="3">
    <source>
        <dbReference type="ARBA" id="ARBA00022793"/>
    </source>
</evidence>
<evidence type="ECO:0000256" key="2">
    <source>
        <dbReference type="ARBA" id="ARBA00010671"/>
    </source>
</evidence>
<evidence type="ECO:0000259" key="7">
    <source>
        <dbReference type="Pfam" id="PF03711"/>
    </source>
</evidence>
<accession>A0A9D1W5T9</accession>
<keyword evidence="8" id="KW-0808">Transferase</keyword>
<keyword evidence="5" id="KW-0456">Lyase</keyword>
<dbReference type="GO" id="GO:0016831">
    <property type="term" value="F:carboxy-lyase activity"/>
    <property type="evidence" value="ECO:0007669"/>
    <property type="project" value="UniProtKB-KW"/>
</dbReference>
<protein>
    <submittedName>
        <fullName evidence="8">PLP-dependent transferase</fullName>
    </submittedName>
</protein>